<reference evidence="2" key="1">
    <citation type="submission" date="2005-10" db="EMBL/GenBank/DDBJ databases">
        <title>Complete sequence of chromosome 2 of Burkholderia sp. 383.</title>
        <authorList>
            <consortium name="US DOE Joint Genome Institute"/>
            <person name="Copeland A."/>
            <person name="Lucas S."/>
            <person name="Lapidus A."/>
            <person name="Barry K."/>
            <person name="Detter J.C."/>
            <person name="Glavina T."/>
            <person name="Hammon N."/>
            <person name="Israni S."/>
            <person name="Pitluck S."/>
            <person name="Chain P."/>
            <person name="Malfatti S."/>
            <person name="Shin M."/>
            <person name="Vergez L."/>
            <person name="Schmutz J."/>
            <person name="Larimer F."/>
            <person name="Land M."/>
            <person name="Kyrpides N."/>
            <person name="Lykidis A."/>
            <person name="Richardson P."/>
        </authorList>
    </citation>
    <scope>NUCLEOTIDE SEQUENCE [LARGE SCALE GENOMIC DNA]</scope>
    <source>
        <strain evidence="2">383</strain>
    </source>
</reference>
<organism evidence="2 3">
    <name type="scientific">Burkholderia lata (strain ATCC 17760 / DSM 23089 / LMG 22485 / NCIMB 9086 / R18194 / 383)</name>
    <dbReference type="NCBI Taxonomy" id="482957"/>
    <lineage>
        <taxon>Bacteria</taxon>
        <taxon>Pseudomonadati</taxon>
        <taxon>Pseudomonadota</taxon>
        <taxon>Betaproteobacteria</taxon>
        <taxon>Burkholderiales</taxon>
        <taxon>Burkholderiaceae</taxon>
        <taxon>Burkholderia</taxon>
        <taxon>Burkholderia cepacia complex</taxon>
    </lineage>
</organism>
<sequence length="185" mass="20993">MDISVEALTPDRWPDIEALLSEGAVTRRCWCTYWRIGPRYRQQEPSANKSDLKRVVAAGPPPGILAYVEDQPVGWCQVGSRELLPYMEHAWRLRSPDNLAVWTISCFYIRKDFRRRGISSHLINAAIDLAKRSGAHAIEAYPIDRSTSPSSSSTGFVTTFERFGFLHIPSPSRERPIMRLYLNGA</sequence>
<gene>
    <name evidence="2" type="ordered locus">Bcep18194_B0827</name>
</gene>
<proteinExistence type="predicted"/>
<dbReference type="CDD" id="cd04301">
    <property type="entry name" value="NAT_SF"/>
    <property type="match status" value="1"/>
</dbReference>
<dbReference type="InterPro" id="IPR000182">
    <property type="entry name" value="GNAT_dom"/>
</dbReference>
<dbReference type="PATRIC" id="fig|482957.22.peg.4452"/>
<evidence type="ECO:0000313" key="2">
    <source>
        <dbReference type="EMBL" id="ABB10941.1"/>
    </source>
</evidence>
<dbReference type="EMBL" id="CP000152">
    <property type="protein sequence ID" value="ABB10941.1"/>
    <property type="molecule type" value="Genomic_DNA"/>
</dbReference>
<dbReference type="KEGG" id="bur:Bcep18194_B0827"/>
<dbReference type="RefSeq" id="WP_011354435.1">
    <property type="nucleotide sequence ID" value="NC_007511.1"/>
</dbReference>
<dbReference type="PROSITE" id="PS51186">
    <property type="entry name" value="GNAT"/>
    <property type="match status" value="1"/>
</dbReference>
<name>Q399C0_BURL3</name>
<protein>
    <submittedName>
        <fullName evidence="2">GCN5-related N-acetyltransferase</fullName>
    </submittedName>
</protein>
<dbReference type="HOGENOM" id="CLU_105867_0_0_4"/>
<dbReference type="SUPFAM" id="SSF55729">
    <property type="entry name" value="Acyl-CoA N-acyltransferases (Nat)"/>
    <property type="match status" value="1"/>
</dbReference>
<dbReference type="InterPro" id="IPR016181">
    <property type="entry name" value="Acyl_CoA_acyltransferase"/>
</dbReference>
<dbReference type="GO" id="GO:0016747">
    <property type="term" value="F:acyltransferase activity, transferring groups other than amino-acyl groups"/>
    <property type="evidence" value="ECO:0007669"/>
    <property type="project" value="InterPro"/>
</dbReference>
<evidence type="ECO:0000259" key="1">
    <source>
        <dbReference type="PROSITE" id="PS51186"/>
    </source>
</evidence>
<dbReference type="Gene3D" id="3.40.630.30">
    <property type="match status" value="1"/>
</dbReference>
<dbReference type="AlphaFoldDB" id="Q399C0"/>
<accession>Q399C0</accession>
<keyword evidence="3" id="KW-1185">Reference proteome</keyword>
<dbReference type="GeneID" id="45099617"/>
<dbReference type="Pfam" id="PF00583">
    <property type="entry name" value="Acetyltransf_1"/>
    <property type="match status" value="1"/>
</dbReference>
<dbReference type="Proteomes" id="UP000002705">
    <property type="component" value="Chromosome 2"/>
</dbReference>
<evidence type="ECO:0000313" key="3">
    <source>
        <dbReference type="Proteomes" id="UP000002705"/>
    </source>
</evidence>
<feature type="domain" description="N-acetyltransferase" evidence="1">
    <location>
        <begin position="3"/>
        <end position="183"/>
    </location>
</feature>